<dbReference type="InterPro" id="IPR003598">
    <property type="entry name" value="Ig_sub2"/>
</dbReference>
<dbReference type="InterPro" id="IPR050964">
    <property type="entry name" value="Striated_Muscle_Regulatory"/>
</dbReference>
<feature type="chain" id="PRO_5040499378" evidence="6">
    <location>
        <begin position="27"/>
        <end position="1525"/>
    </location>
</feature>
<dbReference type="InterPro" id="IPR007110">
    <property type="entry name" value="Ig-like_dom"/>
</dbReference>
<evidence type="ECO:0000259" key="7">
    <source>
        <dbReference type="PROSITE" id="PS50835"/>
    </source>
</evidence>
<dbReference type="Pfam" id="PF13927">
    <property type="entry name" value="Ig_3"/>
    <property type="match status" value="1"/>
</dbReference>
<dbReference type="InterPro" id="IPR013783">
    <property type="entry name" value="Ig-like_fold"/>
</dbReference>
<evidence type="ECO:0000256" key="3">
    <source>
        <dbReference type="ARBA" id="ARBA00023319"/>
    </source>
</evidence>
<feature type="domain" description="Fibronectin type-III" evidence="8">
    <location>
        <begin position="532"/>
        <end position="629"/>
    </location>
</feature>
<keyword evidence="10" id="KW-1185">Reference proteome</keyword>
<keyword evidence="2" id="KW-1015">Disulfide bond</keyword>
<feature type="compositionally biased region" description="Polar residues" evidence="4">
    <location>
        <begin position="1182"/>
        <end position="1191"/>
    </location>
</feature>
<accession>A0A9Q1BZ05</accession>
<evidence type="ECO:0000313" key="10">
    <source>
        <dbReference type="Proteomes" id="UP001152320"/>
    </source>
</evidence>
<evidence type="ECO:0000313" key="9">
    <source>
        <dbReference type="EMBL" id="KAJ8035154.1"/>
    </source>
</evidence>
<evidence type="ECO:0000256" key="2">
    <source>
        <dbReference type="ARBA" id="ARBA00023157"/>
    </source>
</evidence>
<dbReference type="FunFam" id="2.60.40.10:FF:000028">
    <property type="entry name" value="Neuronal cell adhesion molecule"/>
    <property type="match status" value="1"/>
</dbReference>
<evidence type="ECO:0000256" key="1">
    <source>
        <dbReference type="ARBA" id="ARBA00022737"/>
    </source>
</evidence>
<feature type="transmembrane region" description="Helical" evidence="5">
    <location>
        <begin position="959"/>
        <end position="983"/>
    </location>
</feature>
<feature type="compositionally biased region" description="Low complexity" evidence="4">
    <location>
        <begin position="1192"/>
        <end position="1201"/>
    </location>
</feature>
<dbReference type="SMART" id="SM00060">
    <property type="entry name" value="FN3"/>
    <property type="match status" value="4"/>
</dbReference>
<feature type="compositionally biased region" description="Polar residues" evidence="4">
    <location>
        <begin position="1262"/>
        <end position="1274"/>
    </location>
</feature>
<dbReference type="OrthoDB" id="428111at2759"/>
<dbReference type="PROSITE" id="PS50853">
    <property type="entry name" value="FN3"/>
    <property type="match status" value="4"/>
</dbReference>
<dbReference type="InterPro" id="IPR003599">
    <property type="entry name" value="Ig_sub"/>
</dbReference>
<protein>
    <submittedName>
        <fullName evidence="9">Roundabout-like 1</fullName>
    </submittedName>
</protein>
<evidence type="ECO:0000256" key="5">
    <source>
        <dbReference type="SAM" id="Phobius"/>
    </source>
</evidence>
<dbReference type="SMART" id="SM00409">
    <property type="entry name" value="IG"/>
    <property type="match status" value="5"/>
</dbReference>
<evidence type="ECO:0000256" key="6">
    <source>
        <dbReference type="SAM" id="SignalP"/>
    </source>
</evidence>
<dbReference type="FunFam" id="2.60.40.10:FF:000189">
    <property type="entry name" value="Neogenin isoform 3"/>
    <property type="match status" value="1"/>
</dbReference>
<feature type="domain" description="Fibronectin type-III" evidence="8">
    <location>
        <begin position="850"/>
        <end position="944"/>
    </location>
</feature>
<feature type="domain" description="Ig-like" evidence="7">
    <location>
        <begin position="145"/>
        <end position="229"/>
    </location>
</feature>
<dbReference type="PROSITE" id="PS50835">
    <property type="entry name" value="IG_LIKE"/>
    <property type="match status" value="5"/>
</dbReference>
<feature type="compositionally biased region" description="Basic residues" evidence="4">
    <location>
        <begin position="1207"/>
        <end position="1223"/>
    </location>
</feature>
<reference evidence="9" key="1">
    <citation type="submission" date="2021-10" db="EMBL/GenBank/DDBJ databases">
        <title>Tropical sea cucumber genome reveals ecological adaptation and Cuvierian tubules defense mechanism.</title>
        <authorList>
            <person name="Chen T."/>
        </authorList>
    </citation>
    <scope>NUCLEOTIDE SEQUENCE</scope>
    <source>
        <strain evidence="9">Nanhai2018</strain>
        <tissue evidence="9">Muscle</tissue>
    </source>
</reference>
<dbReference type="SUPFAM" id="SSF48726">
    <property type="entry name" value="Immunoglobulin"/>
    <property type="match status" value="5"/>
</dbReference>
<organism evidence="9 10">
    <name type="scientific">Holothuria leucospilota</name>
    <name type="common">Black long sea cucumber</name>
    <name type="synonym">Mertensiothuria leucospilota</name>
    <dbReference type="NCBI Taxonomy" id="206669"/>
    <lineage>
        <taxon>Eukaryota</taxon>
        <taxon>Metazoa</taxon>
        <taxon>Echinodermata</taxon>
        <taxon>Eleutherozoa</taxon>
        <taxon>Echinozoa</taxon>
        <taxon>Holothuroidea</taxon>
        <taxon>Aspidochirotacea</taxon>
        <taxon>Aspidochirotida</taxon>
        <taxon>Holothuriidae</taxon>
        <taxon>Holothuria</taxon>
    </lineage>
</organism>
<evidence type="ECO:0000259" key="8">
    <source>
        <dbReference type="PROSITE" id="PS50853"/>
    </source>
</evidence>
<feature type="region of interest" description="Disordered" evidence="4">
    <location>
        <begin position="1015"/>
        <end position="1035"/>
    </location>
</feature>
<feature type="domain" description="Ig-like" evidence="7">
    <location>
        <begin position="426"/>
        <end position="510"/>
    </location>
</feature>
<feature type="domain" description="Ig-like" evidence="7">
    <location>
        <begin position="234"/>
        <end position="321"/>
    </location>
</feature>
<dbReference type="Proteomes" id="UP001152320">
    <property type="component" value="Chromosome 10"/>
</dbReference>
<keyword evidence="1" id="KW-0677">Repeat</keyword>
<proteinExistence type="predicted"/>
<dbReference type="InterPro" id="IPR003961">
    <property type="entry name" value="FN3_dom"/>
</dbReference>
<dbReference type="InterPro" id="IPR013098">
    <property type="entry name" value="Ig_I-set"/>
</dbReference>
<evidence type="ECO:0000256" key="4">
    <source>
        <dbReference type="SAM" id="MobiDB-lite"/>
    </source>
</evidence>
<name>A0A9Q1BZ05_HOLLE</name>
<keyword evidence="5" id="KW-1133">Transmembrane helix</keyword>
<dbReference type="PANTHER" id="PTHR13817">
    <property type="entry name" value="TITIN"/>
    <property type="match status" value="1"/>
</dbReference>
<dbReference type="EMBL" id="JAIZAY010000010">
    <property type="protein sequence ID" value="KAJ8035154.1"/>
    <property type="molecule type" value="Genomic_DNA"/>
</dbReference>
<comment type="caution">
    <text evidence="9">The sequence shown here is derived from an EMBL/GenBank/DDBJ whole genome shotgun (WGS) entry which is preliminary data.</text>
</comment>
<keyword evidence="3" id="KW-0393">Immunoglobulin domain</keyword>
<feature type="domain" description="Fibronectin type-III" evidence="8">
    <location>
        <begin position="753"/>
        <end position="845"/>
    </location>
</feature>
<dbReference type="Pfam" id="PF07679">
    <property type="entry name" value="I-set"/>
    <property type="match status" value="4"/>
</dbReference>
<keyword evidence="5" id="KW-0812">Transmembrane</keyword>
<dbReference type="InterPro" id="IPR036179">
    <property type="entry name" value="Ig-like_dom_sf"/>
</dbReference>
<dbReference type="Gene3D" id="2.60.40.10">
    <property type="entry name" value="Immunoglobulins"/>
    <property type="match status" value="9"/>
</dbReference>
<dbReference type="SUPFAM" id="SSF49265">
    <property type="entry name" value="Fibronectin type III"/>
    <property type="match status" value="3"/>
</dbReference>
<keyword evidence="5" id="KW-0472">Membrane</keyword>
<dbReference type="Pfam" id="PF00041">
    <property type="entry name" value="fn3"/>
    <property type="match status" value="4"/>
</dbReference>
<dbReference type="PRINTS" id="PR00014">
    <property type="entry name" value="FNTYPEIII"/>
</dbReference>
<feature type="domain" description="Fibronectin type-III" evidence="8">
    <location>
        <begin position="640"/>
        <end position="732"/>
    </location>
</feature>
<feature type="domain" description="Ig-like" evidence="7">
    <location>
        <begin position="40"/>
        <end position="135"/>
    </location>
</feature>
<keyword evidence="6" id="KW-0732">Signal</keyword>
<dbReference type="PANTHER" id="PTHR13817:SF166">
    <property type="entry name" value="NEURONAL IGCAM-RELATED"/>
    <property type="match status" value="1"/>
</dbReference>
<feature type="domain" description="Ig-like" evidence="7">
    <location>
        <begin position="326"/>
        <end position="416"/>
    </location>
</feature>
<sequence length="1525" mass="164631">MKSIGWTITIPTLTFLIAVCPFLTQGQVVGEGGKREDSAPRITEHPHDVLVPRSSPAQMTCRAEGHPAPTIYWLKNNERLPEPTDPDDSYFFHADGTLFFLRVSGSKGANSDVGVYQCIANNSHGTARSHNATLQITFLRTEIRPVEASTTNAYVGEEVVLECTPPRGFPLPEVGWEKDGVPVVVDDRIEIRVDHNLMISRVSKEDAGSYRCVASNMADTVRSAPSNLTVTPKPYFSIVPEDIIAELGETVLFRCEVQVEVSTVPLPVLTWRKENGDLPVGRHEHLSDGSLQIRSVQEDDAGKYICSVEKDQVYEESAFLRIGDGFAFDVLPRDQTVSLNQDVELHCQAGGTPSPEIYWQDVEADFMLFAGGSSGRFRVDNDGTLHISGIQEEDAGTYICYANRGSGDVQARAVITVIGATISPPPVISRGPFDQTLIVGSTAVFHCLLLENTAEVQWTRNDVPLTIANRYTVDASNTLRIRAAQVADSGRFSCIVSNSSGETSWSATLRVIENTNIESVNPPPPPMGLPESPTALQVVNITRNSVQLTWQTPFVDAVLQSPVIGYRIEYYTPSTATGWVYLGDDIQSTSHVVTGLQPAMPYVFLVRALNSKGIGAPSSVTQPVRTLDGDGQGSAFLNSISVDITRVVPLSPTAILLDWQVSGSDMAIDGFKIKCRPSSGGGMSILETVMGVRSHIVTGLVPDKDYTVSVQPFHGQRDGEESSLEAVRTFPEGRLANLPVPPDMVLQSKLNSCGLAITGAYPVSPTKLQLTWKVDRHGSYINGYHVGYFPAGDSSKEKIITVIGSRSLVLTGLEPWSRYTIVVRPFHGLYRGDESEPFAGQTAEDIPRVAPSSVHAVVNGSSLIVSWTPPLADKINGILTGYTVFCLTNITDAGINVSVPNANSAVKRVTGLTPSAVYRVMVAAHTSAGIGPPSSPVTIQIPPVTDITGGNGGKGDNSFILKLMGILLGLLLVVLIIIVVLVCRKRHEKSASITKASLHYEPTTDSLTLSSNLHSQLNGTQQPLPPLPTDDKGSCHGNSSLLTTFSTTNGTLSSTVGRYWPTAPLNHSQAGPAYWLLEQQDPSYSCQGMHNHATLSSGSSTMSGHRARSPVYAVVDEEDLSQDGRCNPTLPVHQCTIVSNPGATSMPPQPYASTQLCPPQNIHYNTAARCSCGSSSNDTGCSTGTSDSQTCSNNKSASKSNSESKKGPKTKPHRKKRSKHHHAQQQQQRPANTWSEMLPPPPEEPPSDRTPCVQGPPYHFHTGSSNGGMSSQHQPHLHHGVMDAPTMQPVTCHECMKKTHDNMTLPAMHHYPSQYPPIHYNQRTFPHIDAYRGAPVSMPPGTRLDSSGGRVFQPISRPNGQYHQDGGLYPQNGVPHSSESPHYPMDGGHHLAPRQVFEDPRHAEIGEELLQYNDMMSQSEAQSDNEEGQPMLANITPGIPEQTGSLPAVSELSDLEAVRGDVDTDFDGSSYCTGSIMASGIGSCGEDEASEASEGEAERFLNSYPSHQAGSLPMVMANGIQVEKS</sequence>
<gene>
    <name evidence="9" type="ORF">HOLleu_22287</name>
</gene>
<dbReference type="SMART" id="SM00408">
    <property type="entry name" value="IGc2"/>
    <property type="match status" value="5"/>
</dbReference>
<dbReference type="CDD" id="cd00063">
    <property type="entry name" value="FN3"/>
    <property type="match status" value="4"/>
</dbReference>
<dbReference type="InterPro" id="IPR036116">
    <property type="entry name" value="FN3_sf"/>
</dbReference>
<feature type="region of interest" description="Disordered" evidence="4">
    <location>
        <begin position="1182"/>
        <end position="1278"/>
    </location>
</feature>
<feature type="signal peptide" evidence="6">
    <location>
        <begin position="1"/>
        <end position="26"/>
    </location>
</feature>